<reference evidence="12 13" key="1">
    <citation type="submission" date="2017-04" db="EMBL/GenBank/DDBJ databases">
        <authorList>
            <person name="Afonso C.L."/>
            <person name="Miller P.J."/>
            <person name="Scott M.A."/>
            <person name="Spackman E."/>
            <person name="Goraichik I."/>
            <person name="Dimitrov K.M."/>
            <person name="Suarez D.L."/>
            <person name="Swayne D.E."/>
        </authorList>
    </citation>
    <scope>NUCLEOTIDE SEQUENCE [LARGE SCALE GENOMIC DNA]</scope>
    <source>
        <strain evidence="12 13">USBA 355</strain>
    </source>
</reference>
<dbReference type="STRING" id="560819.SAMN05428998_12278"/>
<dbReference type="PANTHER" id="PTHR46390">
    <property type="entry name" value="MANNOSE-1-PHOSPHATE GUANYLYLTRANSFERASE"/>
    <property type="match status" value="1"/>
</dbReference>
<dbReference type="InterPro" id="IPR051161">
    <property type="entry name" value="Mannose-6P_isomerase_type2"/>
</dbReference>
<dbReference type="InterPro" id="IPR054566">
    <property type="entry name" value="ManC/GMP-like_b-helix"/>
</dbReference>
<dbReference type="Gene3D" id="2.60.120.10">
    <property type="entry name" value="Jelly Rolls"/>
    <property type="match status" value="1"/>
</dbReference>
<dbReference type="Gene3D" id="3.90.550.10">
    <property type="entry name" value="Spore Coat Polysaccharide Biosynthesis Protein SpsA, Chain A"/>
    <property type="match status" value="1"/>
</dbReference>
<dbReference type="InterPro" id="IPR005835">
    <property type="entry name" value="NTP_transferase_dom"/>
</dbReference>
<evidence type="ECO:0000256" key="5">
    <source>
        <dbReference type="ARBA" id="ARBA00022741"/>
    </source>
</evidence>
<dbReference type="EMBL" id="FWZX01000022">
    <property type="protein sequence ID" value="SMF59156.1"/>
    <property type="molecule type" value="Genomic_DNA"/>
</dbReference>
<dbReference type="Proteomes" id="UP000192917">
    <property type="component" value="Unassembled WGS sequence"/>
</dbReference>
<feature type="domain" description="MannoseP isomerase/GMP-like beta-helix" evidence="11">
    <location>
        <begin position="328"/>
        <end position="374"/>
    </location>
</feature>
<dbReference type="InterPro" id="IPR006375">
    <property type="entry name" value="Man1P_GuaTrfase/Man6P_Isoase"/>
</dbReference>
<dbReference type="CDD" id="cd02509">
    <property type="entry name" value="GDP-M1P_Guanylyltransferase"/>
    <property type="match status" value="1"/>
</dbReference>
<dbReference type="InterPro" id="IPR049577">
    <property type="entry name" value="GMPP_N"/>
</dbReference>
<dbReference type="EC" id="2.7.7.13" evidence="2"/>
<dbReference type="InterPro" id="IPR011051">
    <property type="entry name" value="RmlC_Cupin_sf"/>
</dbReference>
<dbReference type="SUPFAM" id="SSF51182">
    <property type="entry name" value="RmlC-like cupins"/>
    <property type="match status" value="1"/>
</dbReference>
<keyword evidence="12" id="KW-0413">Isomerase</keyword>
<evidence type="ECO:0000256" key="8">
    <source>
        <dbReference type="RuleBase" id="RU004190"/>
    </source>
</evidence>
<evidence type="ECO:0000259" key="10">
    <source>
        <dbReference type="Pfam" id="PF01050"/>
    </source>
</evidence>
<dbReference type="NCBIfam" id="TIGR01479">
    <property type="entry name" value="GMP_PMI"/>
    <property type="match status" value="1"/>
</dbReference>
<dbReference type="GO" id="GO:0016853">
    <property type="term" value="F:isomerase activity"/>
    <property type="evidence" value="ECO:0007669"/>
    <property type="project" value="UniProtKB-KW"/>
</dbReference>
<evidence type="ECO:0000313" key="13">
    <source>
        <dbReference type="Proteomes" id="UP000192917"/>
    </source>
</evidence>
<evidence type="ECO:0000313" key="12">
    <source>
        <dbReference type="EMBL" id="SMF59156.1"/>
    </source>
</evidence>
<feature type="domain" description="Nucleotidyl transferase" evidence="9">
    <location>
        <begin position="26"/>
        <end position="307"/>
    </location>
</feature>
<name>A0A1Y6CM21_9PROT</name>
<keyword evidence="4 12" id="KW-0548">Nucleotidyltransferase</keyword>
<comment type="similarity">
    <text evidence="1 8">Belongs to the mannose-6-phosphate isomerase type 2 family.</text>
</comment>
<comment type="catalytic activity">
    <reaction evidence="7">
        <text>alpha-D-mannose 1-phosphate + GTP + H(+) = GDP-alpha-D-mannose + diphosphate</text>
        <dbReference type="Rhea" id="RHEA:15229"/>
        <dbReference type="ChEBI" id="CHEBI:15378"/>
        <dbReference type="ChEBI" id="CHEBI:33019"/>
        <dbReference type="ChEBI" id="CHEBI:37565"/>
        <dbReference type="ChEBI" id="CHEBI:57527"/>
        <dbReference type="ChEBI" id="CHEBI:58409"/>
        <dbReference type="EC" id="2.7.7.13"/>
    </reaction>
</comment>
<feature type="domain" description="Mannose-6-phosphate isomerase type II C-terminal" evidence="10">
    <location>
        <begin position="378"/>
        <end position="492"/>
    </location>
</feature>
<dbReference type="InterPro" id="IPR001538">
    <property type="entry name" value="Man6P_isomerase-2_C"/>
</dbReference>
<dbReference type="InterPro" id="IPR029044">
    <property type="entry name" value="Nucleotide-diphossugar_trans"/>
</dbReference>
<dbReference type="AlphaFoldDB" id="A0A1Y6CM21"/>
<evidence type="ECO:0000256" key="1">
    <source>
        <dbReference type="ARBA" id="ARBA00006115"/>
    </source>
</evidence>
<organism evidence="12 13">
    <name type="scientific">Tistlia consotensis USBA 355</name>
    <dbReference type="NCBI Taxonomy" id="560819"/>
    <lineage>
        <taxon>Bacteria</taxon>
        <taxon>Pseudomonadati</taxon>
        <taxon>Pseudomonadota</taxon>
        <taxon>Alphaproteobacteria</taxon>
        <taxon>Rhodospirillales</taxon>
        <taxon>Rhodovibrionaceae</taxon>
        <taxon>Tistlia</taxon>
    </lineage>
</organism>
<dbReference type="InterPro" id="IPR014710">
    <property type="entry name" value="RmlC-like_jellyroll"/>
</dbReference>
<keyword evidence="13" id="KW-1185">Reference proteome</keyword>
<dbReference type="Pfam" id="PF00483">
    <property type="entry name" value="NTP_transferase"/>
    <property type="match status" value="1"/>
</dbReference>
<dbReference type="RefSeq" id="WP_085124919.1">
    <property type="nucleotide sequence ID" value="NZ_FWZX01000022.1"/>
</dbReference>
<dbReference type="GO" id="GO:0000271">
    <property type="term" value="P:polysaccharide biosynthetic process"/>
    <property type="evidence" value="ECO:0007669"/>
    <property type="project" value="InterPro"/>
</dbReference>
<keyword evidence="5" id="KW-0547">Nucleotide-binding</keyword>
<sequence>MRDTQSLNAVDVSALETAEAPRRLWPVLLSGGAGTRLWPLSRKHYPKQLQALLSDRTMLQETVLRTRDLAGVAPPLVVCHQEQRFLVTEQLAAVGLAPQRIVLEPSGRNTAPALVVSALLLAGEDPQGLLLAQPADHHIADPEAFRAAVAQAARAARDGWLVTFGVRPTRPETGYGYIQAGAAIDGFEGVRAVLSFVEKPEAATAARLAGSPGCYWNSGVFLLPVGPFLDEVRRLQPDLLAACERAIAEGREDLEFFRLDAEAFESAPALPIDKAIMELSGRVAVVPVEMGWRDVGSWPVLHEALRTLRPTESDGNVFEGDVEAESVRNCHIRADGRLVAALGVEDLTIVVTDDAVLVARTDEAARVGALVERLGRRNRQEVLHHSTVYRPWGSYQSVDSGERFQVKRIVVKPGAELSLQMHHHRAEHWIVVRGTARVHCDGDERLLHENQSTYIPPGTTHRLSNPGILPLHLIEVQSGSYLGEDDIVRFQDSYGRS</sequence>
<dbReference type="FunFam" id="2.60.120.10:FF:000032">
    <property type="entry name" value="Mannose-1-phosphate guanylyltransferase/mannose-6-phosphate isomerase"/>
    <property type="match status" value="1"/>
</dbReference>
<proteinExistence type="inferred from homology"/>
<evidence type="ECO:0000256" key="7">
    <source>
        <dbReference type="ARBA" id="ARBA00047343"/>
    </source>
</evidence>
<dbReference type="CDD" id="cd02213">
    <property type="entry name" value="cupin_PMI_typeII_C"/>
    <property type="match status" value="1"/>
</dbReference>
<gene>
    <name evidence="12" type="ORF">SAMN05428998_12278</name>
</gene>
<keyword evidence="3 12" id="KW-0808">Transferase</keyword>
<dbReference type="GO" id="GO:0004475">
    <property type="term" value="F:mannose-1-phosphate guanylyltransferase (GTP) activity"/>
    <property type="evidence" value="ECO:0007669"/>
    <property type="project" value="UniProtKB-EC"/>
</dbReference>
<dbReference type="PANTHER" id="PTHR46390:SF1">
    <property type="entry name" value="MANNOSE-1-PHOSPHATE GUANYLYLTRANSFERASE"/>
    <property type="match status" value="1"/>
</dbReference>
<keyword evidence="6" id="KW-0342">GTP-binding</keyword>
<accession>A0A1Y6CM21</accession>
<dbReference type="Pfam" id="PF01050">
    <property type="entry name" value="MannoseP_isomer"/>
    <property type="match status" value="1"/>
</dbReference>
<evidence type="ECO:0000256" key="3">
    <source>
        <dbReference type="ARBA" id="ARBA00022679"/>
    </source>
</evidence>
<protein>
    <recommendedName>
        <fullName evidence="2">mannose-1-phosphate guanylyltransferase</fullName>
        <ecNumber evidence="2">2.7.7.13</ecNumber>
    </recommendedName>
</protein>
<evidence type="ECO:0000259" key="11">
    <source>
        <dbReference type="Pfam" id="PF22640"/>
    </source>
</evidence>
<dbReference type="GO" id="GO:0009298">
    <property type="term" value="P:GDP-mannose biosynthetic process"/>
    <property type="evidence" value="ECO:0007669"/>
    <property type="project" value="TreeGrafter"/>
</dbReference>
<evidence type="ECO:0000256" key="4">
    <source>
        <dbReference type="ARBA" id="ARBA00022695"/>
    </source>
</evidence>
<evidence type="ECO:0000256" key="6">
    <source>
        <dbReference type="ARBA" id="ARBA00023134"/>
    </source>
</evidence>
<evidence type="ECO:0000259" key="9">
    <source>
        <dbReference type="Pfam" id="PF00483"/>
    </source>
</evidence>
<dbReference type="SUPFAM" id="SSF53448">
    <property type="entry name" value="Nucleotide-diphospho-sugar transferases"/>
    <property type="match status" value="1"/>
</dbReference>
<dbReference type="GO" id="GO:0005525">
    <property type="term" value="F:GTP binding"/>
    <property type="evidence" value="ECO:0007669"/>
    <property type="project" value="UniProtKB-KW"/>
</dbReference>
<evidence type="ECO:0000256" key="2">
    <source>
        <dbReference type="ARBA" id="ARBA00012387"/>
    </source>
</evidence>
<dbReference type="Pfam" id="PF22640">
    <property type="entry name" value="ManC_GMP_beta-helix"/>
    <property type="match status" value="1"/>
</dbReference>